<evidence type="ECO:0000256" key="1">
    <source>
        <dbReference type="SAM" id="MobiDB-lite"/>
    </source>
</evidence>
<dbReference type="Proteomes" id="UP000182491">
    <property type="component" value="Unassembled WGS sequence"/>
</dbReference>
<keyword evidence="3" id="KW-1185">Reference proteome</keyword>
<dbReference type="EMBL" id="FPCA01000002">
    <property type="protein sequence ID" value="SFU74455.1"/>
    <property type="molecule type" value="Genomic_DNA"/>
</dbReference>
<evidence type="ECO:0000313" key="3">
    <source>
        <dbReference type="Proteomes" id="UP000182491"/>
    </source>
</evidence>
<organism evidence="2 3">
    <name type="scientific">Pontibacter akesuensis</name>
    <dbReference type="NCBI Taxonomy" id="388950"/>
    <lineage>
        <taxon>Bacteria</taxon>
        <taxon>Pseudomonadati</taxon>
        <taxon>Bacteroidota</taxon>
        <taxon>Cytophagia</taxon>
        <taxon>Cytophagales</taxon>
        <taxon>Hymenobacteraceae</taxon>
        <taxon>Pontibacter</taxon>
    </lineage>
</organism>
<proteinExistence type="predicted"/>
<dbReference type="AlphaFoldDB" id="A0A1I7INA3"/>
<reference evidence="3" key="1">
    <citation type="submission" date="2016-10" db="EMBL/GenBank/DDBJ databases">
        <authorList>
            <person name="Varghese N."/>
        </authorList>
    </citation>
    <scope>NUCLEOTIDE SEQUENCE [LARGE SCALE GENOMIC DNA]</scope>
    <source>
        <strain evidence="3">DSM 18820</strain>
    </source>
</reference>
<accession>A0A1I7INA3</accession>
<feature type="region of interest" description="Disordered" evidence="1">
    <location>
        <begin position="165"/>
        <end position="188"/>
    </location>
</feature>
<name>A0A1I7INA3_9BACT</name>
<evidence type="ECO:0000313" key="2">
    <source>
        <dbReference type="EMBL" id="SFU74455.1"/>
    </source>
</evidence>
<sequence length="188" mass="21559">MLLLLLISCGSREENINKSTVEKSDELISTTKQKARFERISFSIFPGWSDERYSKDVEINSDSTVYYRLRERHGETVVENYKAKLDSGSMGRVYGLVDSIDFNSLKKGFYFEEDGAFHSLQFVFDNGEARMVGTMQDDLSETLYELLDIVENQNLIKSENRDFSTTEDVLVPPPPAPVRVPYDSLTRK</sequence>
<gene>
    <name evidence="2" type="ORF">SAMN04487941_2348</name>
</gene>
<protein>
    <submittedName>
        <fullName evidence="2">Uncharacterized protein</fullName>
    </submittedName>
</protein>